<evidence type="ECO:0000313" key="2">
    <source>
        <dbReference type="EMBL" id="KAA1109704.1"/>
    </source>
</evidence>
<dbReference type="Proteomes" id="UP000325313">
    <property type="component" value="Unassembled WGS sequence"/>
</dbReference>
<accession>A0A5B0Q9Q8</accession>
<name>A0A5B0Q9Q8_PUCGR</name>
<gene>
    <name evidence="2" type="ORF">PGTUg99_032251</name>
</gene>
<feature type="region of interest" description="Disordered" evidence="1">
    <location>
        <begin position="32"/>
        <end position="58"/>
    </location>
</feature>
<proteinExistence type="predicted"/>
<sequence length="120" mass="13207">MLEKVNVSETTILAKYQAELSSLKAQLVSLTQSQSQSSSADATGGSGGSSEKRLKEEVQRLSETVEDLNAEIEDLKAQELKLRDAFLSDLAQLNQLNSALKERHSLNSMWFKLQGQIGHT</sequence>
<dbReference type="EMBL" id="VDEP01000304">
    <property type="protein sequence ID" value="KAA1109704.1"/>
    <property type="molecule type" value="Genomic_DNA"/>
</dbReference>
<reference evidence="2 3" key="1">
    <citation type="submission" date="2019-05" db="EMBL/GenBank/DDBJ databases">
        <title>Emergence of the Ug99 lineage of the wheat stem rust pathogen through somatic hybridization.</title>
        <authorList>
            <person name="Li F."/>
            <person name="Upadhyaya N.M."/>
            <person name="Sperschneider J."/>
            <person name="Matny O."/>
            <person name="Nguyen-Phuc H."/>
            <person name="Mago R."/>
            <person name="Raley C."/>
            <person name="Miller M.E."/>
            <person name="Silverstein K.A.T."/>
            <person name="Henningsen E."/>
            <person name="Hirsch C.D."/>
            <person name="Visser B."/>
            <person name="Pretorius Z.A."/>
            <person name="Steffenson B.J."/>
            <person name="Schwessinger B."/>
            <person name="Dodds P.N."/>
            <person name="Figueroa M."/>
        </authorList>
    </citation>
    <scope>NUCLEOTIDE SEQUENCE [LARGE SCALE GENOMIC DNA]</scope>
    <source>
        <strain evidence="2 3">Ug99</strain>
    </source>
</reference>
<feature type="compositionally biased region" description="Low complexity" evidence="1">
    <location>
        <begin position="32"/>
        <end position="43"/>
    </location>
</feature>
<protein>
    <submittedName>
        <fullName evidence="2">Uncharacterized protein</fullName>
    </submittedName>
</protein>
<organism evidence="2 3">
    <name type="scientific">Puccinia graminis f. sp. tritici</name>
    <dbReference type="NCBI Taxonomy" id="56615"/>
    <lineage>
        <taxon>Eukaryota</taxon>
        <taxon>Fungi</taxon>
        <taxon>Dikarya</taxon>
        <taxon>Basidiomycota</taxon>
        <taxon>Pucciniomycotina</taxon>
        <taxon>Pucciniomycetes</taxon>
        <taxon>Pucciniales</taxon>
        <taxon>Pucciniaceae</taxon>
        <taxon>Puccinia</taxon>
    </lineage>
</organism>
<evidence type="ECO:0000256" key="1">
    <source>
        <dbReference type="SAM" id="MobiDB-lite"/>
    </source>
</evidence>
<evidence type="ECO:0000313" key="3">
    <source>
        <dbReference type="Proteomes" id="UP000325313"/>
    </source>
</evidence>
<comment type="caution">
    <text evidence="2">The sequence shown here is derived from an EMBL/GenBank/DDBJ whole genome shotgun (WGS) entry which is preliminary data.</text>
</comment>
<dbReference type="AlphaFoldDB" id="A0A5B0Q9Q8"/>